<feature type="chain" id="PRO_5019100817" evidence="1">
    <location>
        <begin position="20"/>
        <end position="89"/>
    </location>
</feature>
<evidence type="ECO:0000256" key="1">
    <source>
        <dbReference type="SAM" id="SignalP"/>
    </source>
</evidence>
<sequence>MPLALSSLSPVSLCHAVLAFDNSGSVTVDDITASLPQVSGSIGKLEPINSLSRVLDSRGLQKLSPQRYFLKDTGMIVRLQVWTCLRTVQ</sequence>
<keyword evidence="3" id="KW-1185">Reference proteome</keyword>
<evidence type="ECO:0000313" key="3">
    <source>
        <dbReference type="Proteomes" id="UP000283841"/>
    </source>
</evidence>
<protein>
    <submittedName>
        <fullName evidence="2">Uncharacterized protein</fullName>
    </submittedName>
</protein>
<dbReference type="EMBL" id="RCNU01000004">
    <property type="protein sequence ID" value="RWQ96347.1"/>
    <property type="molecule type" value="Genomic_DNA"/>
</dbReference>
<dbReference type="Proteomes" id="UP000283841">
    <property type="component" value="Unassembled WGS sequence"/>
</dbReference>
<comment type="caution">
    <text evidence="2">The sequence shown here is derived from an EMBL/GenBank/DDBJ whole genome shotgun (WGS) entry which is preliminary data.</text>
</comment>
<keyword evidence="1" id="KW-0732">Signal</keyword>
<accession>A0A443HWX4</accession>
<name>A0A443HWX4_BYSSP</name>
<dbReference type="GeneID" id="39595771"/>
<feature type="signal peptide" evidence="1">
    <location>
        <begin position="1"/>
        <end position="19"/>
    </location>
</feature>
<organism evidence="2 3">
    <name type="scientific">Byssochlamys spectabilis</name>
    <name type="common">Paecilomyces variotii</name>
    <dbReference type="NCBI Taxonomy" id="264951"/>
    <lineage>
        <taxon>Eukaryota</taxon>
        <taxon>Fungi</taxon>
        <taxon>Dikarya</taxon>
        <taxon>Ascomycota</taxon>
        <taxon>Pezizomycotina</taxon>
        <taxon>Eurotiomycetes</taxon>
        <taxon>Eurotiomycetidae</taxon>
        <taxon>Eurotiales</taxon>
        <taxon>Thermoascaceae</taxon>
        <taxon>Paecilomyces</taxon>
    </lineage>
</organism>
<dbReference type="AlphaFoldDB" id="A0A443HWX4"/>
<reference evidence="2 3" key="1">
    <citation type="journal article" date="2018" name="Front. Microbiol.">
        <title>Genomic and genetic insights into a cosmopolitan fungus, Paecilomyces variotii (Eurotiales).</title>
        <authorList>
            <person name="Urquhart A.S."/>
            <person name="Mondo S.J."/>
            <person name="Makela M.R."/>
            <person name="Hane J.K."/>
            <person name="Wiebenga A."/>
            <person name="He G."/>
            <person name="Mihaltcheva S."/>
            <person name="Pangilinan J."/>
            <person name="Lipzen A."/>
            <person name="Barry K."/>
            <person name="de Vries R.P."/>
            <person name="Grigoriev I.V."/>
            <person name="Idnurm A."/>
        </authorList>
    </citation>
    <scope>NUCLEOTIDE SEQUENCE [LARGE SCALE GENOMIC DNA]</scope>
    <source>
        <strain evidence="2 3">CBS 101075</strain>
    </source>
</reference>
<evidence type="ECO:0000313" key="2">
    <source>
        <dbReference type="EMBL" id="RWQ96347.1"/>
    </source>
</evidence>
<dbReference type="RefSeq" id="XP_028485992.1">
    <property type="nucleotide sequence ID" value="XM_028626494.1"/>
</dbReference>
<proteinExistence type="predicted"/>
<dbReference type="VEuPathDB" id="FungiDB:C8Q69DRAFT_241212"/>
<gene>
    <name evidence="2" type="ORF">C8Q69DRAFT_241212</name>
</gene>